<dbReference type="GeneID" id="65344760"/>
<dbReference type="PANTHER" id="PTHR34857">
    <property type="entry name" value="SLL0384 PROTEIN"/>
    <property type="match status" value="1"/>
</dbReference>
<feature type="transmembrane region" description="Helical" evidence="6">
    <location>
        <begin position="134"/>
        <end position="158"/>
    </location>
</feature>
<evidence type="ECO:0000256" key="6">
    <source>
        <dbReference type="SAM" id="Phobius"/>
    </source>
</evidence>
<evidence type="ECO:0000256" key="3">
    <source>
        <dbReference type="ARBA" id="ARBA00022692"/>
    </source>
</evidence>
<accession>A0A1H2LG16</accession>
<evidence type="ECO:0000256" key="1">
    <source>
        <dbReference type="ARBA" id="ARBA00004141"/>
    </source>
</evidence>
<dbReference type="RefSeq" id="WP_091280637.1">
    <property type="nucleotide sequence ID" value="NZ_JABAOV010000007.1"/>
</dbReference>
<dbReference type="EMBL" id="LT629804">
    <property type="protein sequence ID" value="SDU79859.1"/>
    <property type="molecule type" value="Genomic_DNA"/>
</dbReference>
<feature type="transmembrane region" description="Helical" evidence="6">
    <location>
        <begin position="94"/>
        <end position="122"/>
    </location>
</feature>
<proteinExistence type="predicted"/>
<comment type="subcellular location">
    <subcellularLocation>
        <location evidence="1">Membrane</location>
        <topology evidence="1">Multi-pass membrane protein</topology>
    </subcellularLocation>
</comment>
<protein>
    <submittedName>
        <fullName evidence="7">Energy-coupling factor transport system permease protein</fullName>
    </submittedName>
</protein>
<evidence type="ECO:0000256" key="5">
    <source>
        <dbReference type="ARBA" id="ARBA00023136"/>
    </source>
</evidence>
<sequence>MTLNAVNVPDQMCTSWKPIRYFKNDPRTTLLVVLAINITVIGGASAPVLLMATAIVGILFASVGTLKGVIRFVALESGFLLFTYYGASLGTNGFVAFLIGISFWMSRFILTATIGIYAIYSISTSELGAALRALYLPASFVSAILVMLRFIPTILAEFKAIQEAMKLRGINLVGADVIRHPTQTVQYLIVPLLAGVVRIADDLTASAVIRGLGSNERPLPLYATRFRPADALILFVTMSYVLMRFWNPTGEELLGFAHIPGLIR</sequence>
<dbReference type="InterPro" id="IPR051611">
    <property type="entry name" value="ECF_transporter_component"/>
</dbReference>
<dbReference type="InterPro" id="IPR003339">
    <property type="entry name" value="ABC/ECF_trnsptr_transmembrane"/>
</dbReference>
<dbReference type="Proteomes" id="UP000214355">
    <property type="component" value="Chromosome I"/>
</dbReference>
<dbReference type="STRING" id="131112.SAMN04489737_1022"/>
<keyword evidence="2" id="KW-1003">Cell membrane</keyword>
<dbReference type="AlphaFoldDB" id="A0A1H2LG16"/>
<dbReference type="GO" id="GO:0005886">
    <property type="term" value="C:plasma membrane"/>
    <property type="evidence" value="ECO:0007669"/>
    <property type="project" value="UniProtKB-ARBA"/>
</dbReference>
<evidence type="ECO:0000313" key="7">
    <source>
        <dbReference type="EMBL" id="SDU79859.1"/>
    </source>
</evidence>
<name>A0A1H2LG16_9ACTO</name>
<evidence type="ECO:0000256" key="2">
    <source>
        <dbReference type="ARBA" id="ARBA00022475"/>
    </source>
</evidence>
<evidence type="ECO:0000256" key="4">
    <source>
        <dbReference type="ARBA" id="ARBA00022989"/>
    </source>
</evidence>
<keyword evidence="4 6" id="KW-1133">Transmembrane helix</keyword>
<dbReference type="OrthoDB" id="3251998at2"/>
<dbReference type="PANTHER" id="PTHR34857:SF2">
    <property type="entry name" value="SLL0384 PROTEIN"/>
    <property type="match status" value="1"/>
</dbReference>
<keyword evidence="5 6" id="KW-0472">Membrane</keyword>
<evidence type="ECO:0000313" key="8">
    <source>
        <dbReference type="Proteomes" id="UP000214355"/>
    </source>
</evidence>
<feature type="transmembrane region" description="Helical" evidence="6">
    <location>
        <begin position="30"/>
        <end position="63"/>
    </location>
</feature>
<reference evidence="8" key="1">
    <citation type="submission" date="2016-10" db="EMBL/GenBank/DDBJ databases">
        <authorList>
            <person name="Varghese N."/>
            <person name="Submissions S."/>
        </authorList>
    </citation>
    <scope>NUCLEOTIDE SEQUENCE [LARGE SCALE GENOMIC DNA]</scope>
    <source>
        <strain evidence="8">DSM 10002</strain>
    </source>
</reference>
<keyword evidence="8" id="KW-1185">Reference proteome</keyword>
<dbReference type="CDD" id="cd16914">
    <property type="entry name" value="EcfT"/>
    <property type="match status" value="1"/>
</dbReference>
<keyword evidence="3 6" id="KW-0812">Transmembrane</keyword>
<dbReference type="Pfam" id="PF02361">
    <property type="entry name" value="CbiQ"/>
    <property type="match status" value="1"/>
</dbReference>
<gene>
    <name evidence="7" type="ORF">SAMN04489737_1022</name>
</gene>
<organism evidence="7 8">
    <name type="scientific">Arcanobacterium phocae</name>
    <dbReference type="NCBI Taxonomy" id="131112"/>
    <lineage>
        <taxon>Bacteria</taxon>
        <taxon>Bacillati</taxon>
        <taxon>Actinomycetota</taxon>
        <taxon>Actinomycetes</taxon>
        <taxon>Actinomycetales</taxon>
        <taxon>Actinomycetaceae</taxon>
        <taxon>Arcanobacterium</taxon>
    </lineage>
</organism>